<organism evidence="1 2">
    <name type="scientific">Gibberella moniliformis (strain M3125 / FGSC 7600)</name>
    <name type="common">Maize ear and stalk rot fungus</name>
    <name type="synonym">Fusarium verticillioides</name>
    <dbReference type="NCBI Taxonomy" id="334819"/>
    <lineage>
        <taxon>Eukaryota</taxon>
        <taxon>Fungi</taxon>
        <taxon>Dikarya</taxon>
        <taxon>Ascomycota</taxon>
        <taxon>Pezizomycotina</taxon>
        <taxon>Sordariomycetes</taxon>
        <taxon>Hypocreomycetidae</taxon>
        <taxon>Hypocreales</taxon>
        <taxon>Nectriaceae</taxon>
        <taxon>Fusarium</taxon>
        <taxon>Fusarium fujikuroi species complex</taxon>
    </lineage>
</organism>
<dbReference type="VEuPathDB" id="FungiDB:FVEG_14805"/>
<dbReference type="RefSeq" id="XP_018744060.1">
    <property type="nucleotide sequence ID" value="XM_018903807.1"/>
</dbReference>
<evidence type="ECO:0000313" key="1">
    <source>
        <dbReference type="EMBL" id="EWG37869.1"/>
    </source>
</evidence>
<keyword evidence="2" id="KW-1185">Reference proteome</keyword>
<protein>
    <submittedName>
        <fullName evidence="1">Uncharacterized protein</fullName>
    </submittedName>
</protein>
<dbReference type="Proteomes" id="UP000009096">
    <property type="component" value="Chromosome 1"/>
</dbReference>
<evidence type="ECO:0000313" key="2">
    <source>
        <dbReference type="Proteomes" id="UP000009096"/>
    </source>
</evidence>
<dbReference type="EMBL" id="DS022242">
    <property type="protein sequence ID" value="EWG37869.1"/>
    <property type="molecule type" value="Genomic_DNA"/>
</dbReference>
<accession>W7LQT0</accession>
<gene>
    <name evidence="1" type="ORF">FVEG_14805</name>
</gene>
<name>W7LQT0_GIBM7</name>
<dbReference type="AlphaFoldDB" id="W7LQT0"/>
<dbReference type="EMBL" id="CM000578">
    <property type="protein sequence ID" value="EWG37869.1"/>
    <property type="molecule type" value="Genomic_DNA"/>
</dbReference>
<sequence length="91" mass="10228">MPRNCILFSPSRFSLKKQLINKHSDKWMIKDLVSAIPYPPLVRVPLALVSSHVKCVTPLSPSRTNLAIFPTLFGCQQAVFFLKSLAVCVWS</sequence>
<reference evidence="1 2" key="1">
    <citation type="journal article" date="2010" name="Nature">
        <title>Comparative genomics reveals mobile pathogenicity chromosomes in Fusarium.</title>
        <authorList>
            <person name="Ma L.J."/>
            <person name="van der Does H.C."/>
            <person name="Borkovich K.A."/>
            <person name="Coleman J.J."/>
            <person name="Daboussi M.J."/>
            <person name="Di Pietro A."/>
            <person name="Dufresne M."/>
            <person name="Freitag M."/>
            <person name="Grabherr M."/>
            <person name="Henrissat B."/>
            <person name="Houterman P.M."/>
            <person name="Kang S."/>
            <person name="Shim W.B."/>
            <person name="Woloshuk C."/>
            <person name="Xie X."/>
            <person name="Xu J.R."/>
            <person name="Antoniw J."/>
            <person name="Baker S.E."/>
            <person name="Bluhm B.H."/>
            <person name="Breakspear A."/>
            <person name="Brown D.W."/>
            <person name="Butchko R.A."/>
            <person name="Chapman S."/>
            <person name="Coulson R."/>
            <person name="Coutinho P.M."/>
            <person name="Danchin E.G."/>
            <person name="Diener A."/>
            <person name="Gale L.R."/>
            <person name="Gardiner D.M."/>
            <person name="Goff S."/>
            <person name="Hammond-Kosack K.E."/>
            <person name="Hilburn K."/>
            <person name="Hua-Van A."/>
            <person name="Jonkers W."/>
            <person name="Kazan K."/>
            <person name="Kodira C.D."/>
            <person name="Koehrsen M."/>
            <person name="Kumar L."/>
            <person name="Lee Y.H."/>
            <person name="Li L."/>
            <person name="Manners J.M."/>
            <person name="Miranda-Saavedra D."/>
            <person name="Mukherjee M."/>
            <person name="Park G."/>
            <person name="Park J."/>
            <person name="Park S.Y."/>
            <person name="Proctor R.H."/>
            <person name="Regev A."/>
            <person name="Ruiz-Roldan M.C."/>
            <person name="Sain D."/>
            <person name="Sakthikumar S."/>
            <person name="Sykes S."/>
            <person name="Schwartz D.C."/>
            <person name="Turgeon B.G."/>
            <person name="Wapinski I."/>
            <person name="Yoder O."/>
            <person name="Young S."/>
            <person name="Zeng Q."/>
            <person name="Zhou S."/>
            <person name="Galagan J."/>
            <person name="Cuomo C.A."/>
            <person name="Kistler H.C."/>
            <person name="Rep M."/>
        </authorList>
    </citation>
    <scope>NUCLEOTIDE SEQUENCE [LARGE SCALE GENOMIC DNA]</scope>
    <source>
        <strain evidence="2">M3125 / FGSC 7600</strain>
    </source>
</reference>
<dbReference type="GeneID" id="30071681"/>
<proteinExistence type="predicted"/>